<evidence type="ECO:0000256" key="5">
    <source>
        <dbReference type="ARBA" id="ARBA00022958"/>
    </source>
</evidence>
<dbReference type="GO" id="GO:0052618">
    <property type="term" value="F:coenzyme F420-0:L-glutamate ligase activity"/>
    <property type="evidence" value="ECO:0007669"/>
    <property type="project" value="UniProtKB-EC"/>
</dbReference>
<name>A0A6J4VDS8_9BACT</name>
<dbReference type="EC" id="6.3.2.31" evidence="9"/>
<evidence type="ECO:0000313" key="9">
    <source>
        <dbReference type="EMBL" id="CAA9572756.1"/>
    </source>
</evidence>
<keyword evidence="5" id="KW-0630">Potassium</keyword>
<dbReference type="Gene3D" id="3.90.1660.10">
    <property type="entry name" value="CofE-like domain"/>
    <property type="match status" value="1"/>
</dbReference>
<dbReference type="InterPro" id="IPR002847">
    <property type="entry name" value="F420-0_gamma-glut_ligase-dom"/>
</dbReference>
<dbReference type="Pfam" id="PF01996">
    <property type="entry name" value="F420_ligase"/>
    <property type="match status" value="1"/>
</dbReference>
<evidence type="ECO:0000259" key="8">
    <source>
        <dbReference type="Pfam" id="PF01996"/>
    </source>
</evidence>
<dbReference type="InterPro" id="IPR008225">
    <property type="entry name" value="F420-0_g-glutamyl_ligase"/>
</dbReference>
<evidence type="ECO:0000256" key="7">
    <source>
        <dbReference type="ARBA" id="ARBA00023211"/>
    </source>
</evidence>
<evidence type="ECO:0000256" key="1">
    <source>
        <dbReference type="ARBA" id="ARBA00022598"/>
    </source>
</evidence>
<dbReference type="GO" id="GO:0005525">
    <property type="term" value="F:GTP binding"/>
    <property type="evidence" value="ECO:0007669"/>
    <property type="project" value="UniProtKB-KW"/>
</dbReference>
<reference evidence="9" key="1">
    <citation type="submission" date="2020-02" db="EMBL/GenBank/DDBJ databases">
        <authorList>
            <person name="Meier V. D."/>
        </authorList>
    </citation>
    <scope>NUCLEOTIDE SEQUENCE</scope>
    <source>
        <strain evidence="9">AVDCRST_MAG59</strain>
    </source>
</reference>
<keyword evidence="4" id="KW-0460">Magnesium</keyword>
<evidence type="ECO:0000256" key="2">
    <source>
        <dbReference type="ARBA" id="ARBA00022723"/>
    </source>
</evidence>
<dbReference type="PANTHER" id="PTHR47917:SF1">
    <property type="entry name" value="COENZYME F420:L-GLUTAMATE LIGASE"/>
    <property type="match status" value="1"/>
</dbReference>
<dbReference type="NCBIfam" id="TIGR01916">
    <property type="entry name" value="F420_cofE"/>
    <property type="match status" value="1"/>
</dbReference>
<keyword evidence="1 9" id="KW-0436">Ligase</keyword>
<evidence type="ECO:0000256" key="3">
    <source>
        <dbReference type="ARBA" id="ARBA00022741"/>
    </source>
</evidence>
<dbReference type="GO" id="GO:0052619">
    <property type="term" value="F:coenzyme F420-1:gamma-L-glutamate ligase activity"/>
    <property type="evidence" value="ECO:0007669"/>
    <property type="project" value="UniProtKB-EC"/>
</dbReference>
<dbReference type="PANTHER" id="PTHR47917">
    <property type="match status" value="1"/>
</dbReference>
<keyword evidence="3" id="KW-0547">Nucleotide-binding</keyword>
<keyword evidence="6" id="KW-0342">GTP-binding</keyword>
<organism evidence="9">
    <name type="scientific">uncultured Thermomicrobiales bacterium</name>
    <dbReference type="NCBI Taxonomy" id="1645740"/>
    <lineage>
        <taxon>Bacteria</taxon>
        <taxon>Pseudomonadati</taxon>
        <taxon>Thermomicrobiota</taxon>
        <taxon>Thermomicrobia</taxon>
        <taxon>Thermomicrobiales</taxon>
        <taxon>environmental samples</taxon>
    </lineage>
</organism>
<dbReference type="AlphaFoldDB" id="A0A6J4VDS8"/>
<evidence type="ECO:0000256" key="4">
    <source>
        <dbReference type="ARBA" id="ARBA00022842"/>
    </source>
</evidence>
<keyword evidence="2" id="KW-0479">Metal-binding</keyword>
<dbReference type="EC" id="6.3.2.34" evidence="9"/>
<keyword evidence="7" id="KW-0464">Manganese</keyword>
<gene>
    <name evidence="9" type="ORF">AVDCRST_MAG59-3725</name>
</gene>
<protein>
    <submittedName>
        <fullName evidence="9">Coenzyme F420-0:L-glutamate ligase @ F420-1:L-glutamate ligase</fullName>
        <ecNumber evidence="9">6.3.2.31</ecNumber>
        <ecNumber evidence="9">6.3.2.34</ecNumber>
    </submittedName>
</protein>
<dbReference type="SUPFAM" id="SSF144010">
    <property type="entry name" value="CofE-like"/>
    <property type="match status" value="1"/>
</dbReference>
<accession>A0A6J4VDS8</accession>
<dbReference type="EMBL" id="CADCWF010000270">
    <property type="protein sequence ID" value="CAA9572756.1"/>
    <property type="molecule type" value="Genomic_DNA"/>
</dbReference>
<feature type="domain" description="Coenzyme F420:L-glutamate ligase-like" evidence="8">
    <location>
        <begin position="17"/>
        <end position="235"/>
    </location>
</feature>
<dbReference type="Gene3D" id="3.30.1330.100">
    <property type="entry name" value="CofE-like"/>
    <property type="match status" value="1"/>
</dbReference>
<dbReference type="GO" id="GO:0046872">
    <property type="term" value="F:metal ion binding"/>
    <property type="evidence" value="ECO:0007669"/>
    <property type="project" value="UniProtKB-KW"/>
</dbReference>
<evidence type="ECO:0000256" key="6">
    <source>
        <dbReference type="ARBA" id="ARBA00023134"/>
    </source>
</evidence>
<sequence>MTGREVAEVRLVGLDGLPEVRRGDDLAAQLGDAIERSGEGLRAGDVVVVTHKVVSKAEGKLVRLSEVTPSAFAERVAAQAGKDARQVEVVLRESVRIVRMDRGVLICETRHGFVCANAGVDASNVAADTVCLLPDDPDRSAAGLREALAGRFGLTGGAAPGVVITDSWGRPWRNGIVNFAIGVAGLAPLVDYRGYHDVAGYELGVTVLAAADELAAASELVMHKLAARPAALIRGWEPPIAATVGTGRDLLIDPRRDLFR</sequence>
<proteinExistence type="predicted"/>